<gene>
    <name evidence="2" type="ORF">PHA8399_03925</name>
</gene>
<sequence>MKIKIRYDNLQEAERNSAEEAIGKIREAVESILPRMDPDLQRLEGHIRKASKGHLYGVSLRLHLLSVTLVFRKEATGFADLLAEARHALVRQVRRHLDHLHHFHAWRKQVRRDLFAELKVIEEDAQRRECRDLFFEVIEHHLDVVWSYASRELAYREANGDLPAGALSLRDAVDAILLAGVEAFENRPPNMDIKDWLLQLSIRTLDAQARQIANTKLADAVALDENPPLLSSDPTEADQEFYEFNQPDDAPTLETLIPYPEMESTEEHYAEHEVARFLHSAIAELPSLWRHALVLVHVDELPEEVVVEILGISPVELTDILVDARRYLKARLADRPDAKALRSDAALNVALHNSDFAKPNEDTQELIVSRHRGTSTTDGKPHSAR</sequence>
<dbReference type="STRING" id="1396826.PHA8399_03925"/>
<dbReference type="RefSeq" id="WP_145977079.1">
    <property type="nucleotide sequence ID" value="NZ_CYSR01000035.1"/>
</dbReference>
<dbReference type="AlphaFoldDB" id="A0A0N7M591"/>
<evidence type="ECO:0000313" key="3">
    <source>
        <dbReference type="Proteomes" id="UP000051326"/>
    </source>
</evidence>
<dbReference type="EMBL" id="CYSR01000035">
    <property type="protein sequence ID" value="CUI01778.1"/>
    <property type="molecule type" value="Genomic_DNA"/>
</dbReference>
<evidence type="ECO:0000313" key="2">
    <source>
        <dbReference type="EMBL" id="CUI01778.1"/>
    </source>
</evidence>
<dbReference type="SUPFAM" id="SSF88659">
    <property type="entry name" value="Sigma3 and sigma4 domains of RNA polymerase sigma factors"/>
    <property type="match status" value="1"/>
</dbReference>
<organism evidence="2 3">
    <name type="scientific">Leisingera aquaemixtae</name>
    <dbReference type="NCBI Taxonomy" id="1396826"/>
    <lineage>
        <taxon>Bacteria</taxon>
        <taxon>Pseudomonadati</taxon>
        <taxon>Pseudomonadota</taxon>
        <taxon>Alphaproteobacteria</taxon>
        <taxon>Rhodobacterales</taxon>
        <taxon>Roseobacteraceae</taxon>
        <taxon>Leisingera</taxon>
    </lineage>
</organism>
<dbReference type="Proteomes" id="UP000051326">
    <property type="component" value="Unassembled WGS sequence"/>
</dbReference>
<reference evidence="2 3" key="1">
    <citation type="submission" date="2015-09" db="EMBL/GenBank/DDBJ databases">
        <authorList>
            <consortium name="Swine Surveillance"/>
        </authorList>
    </citation>
    <scope>NUCLEOTIDE SEQUENCE [LARGE SCALE GENOMIC DNA]</scope>
    <source>
        <strain evidence="2 3">CECT 8399</strain>
    </source>
</reference>
<feature type="region of interest" description="Disordered" evidence="1">
    <location>
        <begin position="361"/>
        <end position="385"/>
    </location>
</feature>
<dbReference type="InterPro" id="IPR036388">
    <property type="entry name" value="WH-like_DNA-bd_sf"/>
</dbReference>
<dbReference type="Gene3D" id="1.10.10.10">
    <property type="entry name" value="Winged helix-like DNA-binding domain superfamily/Winged helix DNA-binding domain"/>
    <property type="match status" value="1"/>
</dbReference>
<proteinExistence type="predicted"/>
<name>A0A0N7M591_9RHOB</name>
<accession>A0A0N7M591</accession>
<evidence type="ECO:0000256" key="1">
    <source>
        <dbReference type="SAM" id="MobiDB-lite"/>
    </source>
</evidence>
<protein>
    <submittedName>
        <fullName evidence="2">RNA polymerase sigma factor</fullName>
    </submittedName>
</protein>
<dbReference type="InterPro" id="IPR013324">
    <property type="entry name" value="RNA_pol_sigma_r3/r4-like"/>
</dbReference>